<evidence type="ECO:0000313" key="5">
    <source>
        <dbReference type="Proteomes" id="UP000008561"/>
    </source>
</evidence>
<evidence type="ECO:0000313" key="4">
    <source>
        <dbReference type="EMBL" id="ABW67211.1"/>
    </source>
</evidence>
<dbReference type="RefSeq" id="WP_012174827.1">
    <property type="nucleotide sequence ID" value="NC_009943.1"/>
</dbReference>
<sequence length="430" mass="47510">MDYFNLLQLKREPFSNAPDPDLFFPSFAHHDCMQKVELAVRLRRGLNVVVGDVGTGKTTLCRTLIRRLAEDKKIHSHLFLDPAFSSPGEFLSALLFAFTGTAQDARSDENMLKERVKNFLFLACAENEEIHLVILDEGQKLPGFALEILRELLNYETNEHKLLQIVIFAQPELEQVMEARENFKDRVNLFYRLGPLSFRETVGFIRFRITRASDGRAAVSFTPLALWRIYRLSRGYPRKIIHLCHQVLLALIIQNKTRVTSGLVNVSAHRTTREVLVRRPPAAPLVAGILVGFVLIAGGLFLLPQGRADKETVSFTAVEPSGNSQQETTPAQETAVSATASLTVDPTPETGPAPTSPLVVEETAPVLSEKTAPVLEAVTVELPRKVKRPRLSKIMVIKPQAEKPADGVPAVISATDRPDDGALPGDGSAE</sequence>
<name>A8ZYV6_DESOH</name>
<evidence type="ECO:0000256" key="2">
    <source>
        <dbReference type="SAM" id="Phobius"/>
    </source>
</evidence>
<keyword evidence="5" id="KW-1185">Reference proteome</keyword>
<dbReference type="GO" id="GO:0016887">
    <property type="term" value="F:ATP hydrolysis activity"/>
    <property type="evidence" value="ECO:0007669"/>
    <property type="project" value="InterPro"/>
</dbReference>
<feature type="domain" description="ORC1/DEAH AAA+ ATPase" evidence="3">
    <location>
        <begin position="43"/>
        <end position="177"/>
    </location>
</feature>
<feature type="compositionally biased region" description="Polar residues" evidence="1">
    <location>
        <begin position="321"/>
        <end position="344"/>
    </location>
</feature>
<dbReference type="InterPro" id="IPR049945">
    <property type="entry name" value="AAA_22"/>
</dbReference>
<dbReference type="eggNOG" id="COG3267">
    <property type="taxonomic scope" value="Bacteria"/>
</dbReference>
<keyword evidence="2" id="KW-1133">Transmembrane helix</keyword>
<dbReference type="HOGENOM" id="CLU_637318_0_0_7"/>
<dbReference type="InterPro" id="IPR052026">
    <property type="entry name" value="ExeA_AAA_ATPase_DNA-bind"/>
</dbReference>
<feature type="region of interest" description="Disordered" evidence="1">
    <location>
        <begin position="317"/>
        <end position="357"/>
    </location>
</feature>
<organism evidence="4 5">
    <name type="scientific">Desulfosudis oleivorans (strain DSM 6200 / JCM 39069 / Hxd3)</name>
    <name type="common">Desulfococcus oleovorans</name>
    <dbReference type="NCBI Taxonomy" id="96561"/>
    <lineage>
        <taxon>Bacteria</taxon>
        <taxon>Pseudomonadati</taxon>
        <taxon>Thermodesulfobacteriota</taxon>
        <taxon>Desulfobacteria</taxon>
        <taxon>Desulfobacterales</taxon>
        <taxon>Desulfosudaceae</taxon>
        <taxon>Desulfosudis</taxon>
    </lineage>
</organism>
<dbReference type="EMBL" id="CP000859">
    <property type="protein sequence ID" value="ABW67211.1"/>
    <property type="molecule type" value="Genomic_DNA"/>
</dbReference>
<feature type="region of interest" description="Disordered" evidence="1">
    <location>
        <begin position="401"/>
        <end position="430"/>
    </location>
</feature>
<feature type="transmembrane region" description="Helical" evidence="2">
    <location>
        <begin position="282"/>
        <end position="303"/>
    </location>
</feature>
<keyword evidence="2" id="KW-0472">Membrane</keyword>
<dbReference type="SUPFAM" id="SSF52540">
    <property type="entry name" value="P-loop containing nucleoside triphosphate hydrolases"/>
    <property type="match status" value="1"/>
</dbReference>
<dbReference type="KEGG" id="dol:Dole_1407"/>
<protein>
    <submittedName>
        <fullName evidence="4">Type II secretory pathway component ExeA (Predicted ATPase)-like protein</fullName>
    </submittedName>
</protein>
<gene>
    <name evidence="4" type="ordered locus">Dole_1407</name>
</gene>
<accession>A8ZYV6</accession>
<dbReference type="AlphaFoldDB" id="A8ZYV6"/>
<keyword evidence="2" id="KW-0812">Transmembrane</keyword>
<proteinExistence type="predicted"/>
<evidence type="ECO:0000256" key="1">
    <source>
        <dbReference type="SAM" id="MobiDB-lite"/>
    </source>
</evidence>
<reference evidence="4 5" key="1">
    <citation type="submission" date="2007-10" db="EMBL/GenBank/DDBJ databases">
        <title>Complete sequence of Desulfococcus oleovorans Hxd3.</title>
        <authorList>
            <consortium name="US DOE Joint Genome Institute"/>
            <person name="Copeland A."/>
            <person name="Lucas S."/>
            <person name="Lapidus A."/>
            <person name="Barry K."/>
            <person name="Glavina del Rio T."/>
            <person name="Dalin E."/>
            <person name="Tice H."/>
            <person name="Pitluck S."/>
            <person name="Kiss H."/>
            <person name="Brettin T."/>
            <person name="Bruce D."/>
            <person name="Detter J.C."/>
            <person name="Han C."/>
            <person name="Schmutz J."/>
            <person name="Larimer F."/>
            <person name="Land M."/>
            <person name="Hauser L."/>
            <person name="Kyrpides N."/>
            <person name="Kim E."/>
            <person name="Wawrik B."/>
            <person name="Richardson P."/>
        </authorList>
    </citation>
    <scope>NUCLEOTIDE SEQUENCE [LARGE SCALE GENOMIC DNA]</scope>
    <source>
        <strain evidence="5">DSM 6200 / JCM 39069 / Hxd3</strain>
    </source>
</reference>
<dbReference type="OrthoDB" id="5416002at2"/>
<dbReference type="PANTHER" id="PTHR35894">
    <property type="entry name" value="GENERAL SECRETION PATHWAY PROTEIN A-RELATED"/>
    <property type="match status" value="1"/>
</dbReference>
<dbReference type="InterPro" id="IPR027417">
    <property type="entry name" value="P-loop_NTPase"/>
</dbReference>
<dbReference type="STRING" id="96561.Dole_1407"/>
<dbReference type="PANTHER" id="PTHR35894:SF1">
    <property type="entry name" value="PHOSPHORIBULOKINASE _ URIDINE KINASE FAMILY"/>
    <property type="match status" value="1"/>
</dbReference>
<dbReference type="Pfam" id="PF13401">
    <property type="entry name" value="AAA_22"/>
    <property type="match status" value="1"/>
</dbReference>
<dbReference type="Gene3D" id="3.40.50.300">
    <property type="entry name" value="P-loop containing nucleotide triphosphate hydrolases"/>
    <property type="match status" value="1"/>
</dbReference>
<evidence type="ECO:0000259" key="3">
    <source>
        <dbReference type="Pfam" id="PF13401"/>
    </source>
</evidence>
<dbReference type="Proteomes" id="UP000008561">
    <property type="component" value="Chromosome"/>
</dbReference>